<dbReference type="GO" id="GO:0005737">
    <property type="term" value="C:cytoplasm"/>
    <property type="evidence" value="ECO:0007669"/>
    <property type="project" value="TreeGrafter"/>
</dbReference>
<dbReference type="SUPFAM" id="SSF52540">
    <property type="entry name" value="P-loop containing nucleoside triphosphate hydrolases"/>
    <property type="match status" value="1"/>
</dbReference>
<dbReference type="RefSeq" id="WP_012161454.1">
    <property type="nucleotide sequence ID" value="NC_009925.1"/>
</dbReference>
<dbReference type="PROSITE" id="PS50125">
    <property type="entry name" value="GUANYLATE_CYCLASE_2"/>
    <property type="match status" value="1"/>
</dbReference>
<name>B0BYJ1_ACAM1</name>
<dbReference type="STRING" id="329726.AM1_0832"/>
<organism evidence="4 5">
    <name type="scientific">Acaryochloris marina (strain MBIC 11017)</name>
    <dbReference type="NCBI Taxonomy" id="329726"/>
    <lineage>
        <taxon>Bacteria</taxon>
        <taxon>Bacillati</taxon>
        <taxon>Cyanobacteriota</taxon>
        <taxon>Cyanophyceae</taxon>
        <taxon>Acaryochloridales</taxon>
        <taxon>Acaryochloridaceae</taxon>
        <taxon>Acaryochloris</taxon>
    </lineage>
</organism>
<dbReference type="InterPro" id="IPR011990">
    <property type="entry name" value="TPR-like_helical_dom_sf"/>
</dbReference>
<evidence type="ECO:0000313" key="5">
    <source>
        <dbReference type="Proteomes" id="UP000000268"/>
    </source>
</evidence>
<dbReference type="PANTHER" id="PTHR16305">
    <property type="entry name" value="TESTICULAR SOLUBLE ADENYLYL CYCLASE"/>
    <property type="match status" value="1"/>
</dbReference>
<dbReference type="PANTHER" id="PTHR16305:SF28">
    <property type="entry name" value="GUANYLATE CYCLASE DOMAIN-CONTAINING PROTEIN"/>
    <property type="match status" value="1"/>
</dbReference>
<feature type="domain" description="Guanylate cyclase" evidence="3">
    <location>
        <begin position="100"/>
        <end position="233"/>
    </location>
</feature>
<dbReference type="InterPro" id="IPR001054">
    <property type="entry name" value="A/G_cyclase"/>
</dbReference>
<accession>B0BYJ1</accession>
<dbReference type="CDD" id="cd07302">
    <property type="entry name" value="CHD"/>
    <property type="match status" value="1"/>
</dbReference>
<dbReference type="Gene3D" id="3.30.70.1230">
    <property type="entry name" value="Nucleotide cyclase"/>
    <property type="match status" value="1"/>
</dbReference>
<evidence type="ECO:0000259" key="3">
    <source>
        <dbReference type="PROSITE" id="PS50125"/>
    </source>
</evidence>
<keyword evidence="5" id="KW-1185">Reference proteome</keyword>
<dbReference type="eggNOG" id="COG3899">
    <property type="taxonomic scope" value="Bacteria"/>
</dbReference>
<dbReference type="Gene3D" id="3.40.50.300">
    <property type="entry name" value="P-loop containing nucleotide triphosphate hydrolases"/>
    <property type="match status" value="1"/>
</dbReference>
<proteinExistence type="predicted"/>
<dbReference type="GO" id="GO:0035556">
    <property type="term" value="P:intracellular signal transduction"/>
    <property type="evidence" value="ECO:0007669"/>
    <property type="project" value="InterPro"/>
</dbReference>
<dbReference type="SUPFAM" id="SSF55073">
    <property type="entry name" value="Nucleotide cyclase"/>
    <property type="match status" value="1"/>
</dbReference>
<dbReference type="InterPro" id="IPR029787">
    <property type="entry name" value="Nucleotide_cyclase"/>
</dbReference>
<evidence type="ECO:0000313" key="4">
    <source>
        <dbReference type="EMBL" id="ABW25876.1"/>
    </source>
</evidence>
<dbReference type="GO" id="GO:0005524">
    <property type="term" value="F:ATP binding"/>
    <property type="evidence" value="ECO:0007669"/>
    <property type="project" value="UniProtKB-KW"/>
</dbReference>
<dbReference type="SMART" id="SM00044">
    <property type="entry name" value="CYCc"/>
    <property type="match status" value="1"/>
</dbReference>
<dbReference type="KEGG" id="amr:AM1_0832"/>
<dbReference type="eggNOG" id="COG2114">
    <property type="taxonomic scope" value="Bacteria"/>
</dbReference>
<dbReference type="OrthoDB" id="573511at2"/>
<dbReference type="SUPFAM" id="SSF48452">
    <property type="entry name" value="TPR-like"/>
    <property type="match status" value="2"/>
</dbReference>
<sequence length="1152" mass="130700">MSFEEILEQTIEILHRRGQVSYRAIKRQFDIDDQYLADLKYEIIDVLKIAVDRNQEILVAQTIEAHQLSLQKNYSHKLKTNINTPSEDGWSRETERRQLTVMFCDLVESSPLAERLDPEDLRDVFLAYQELCAEAIANAEGYIARYLGDGVLIYFGYPRAHEDDARRAVSSGLRILESLQKLNPKIMKKWGERLSVRIGIHTGLVVIGEMGVKDAPDPMAIVGATPNIAARLQSLAQPNTVVISAATQRLVQGFFECQKLEQQKLKGISDPIDIFQVLKESKAKSRFAVAEKSGLTPFVNRITETALLSERWQEAVTGHTHAVLLQGEAGMGKSRLVWEVKKNVAQAQDVWLTEIQGSPYYRNSAFYPITEFLKQTTFNFSQDDTSAEKLAKIEQFIGQCSLSQGEYAPLFASLLAVPFEEQYPPLNLTPERQKQKTIEAMTAVCLALAKQQPVLLVIEDLHWMDASTLDAITYFLEHIRDHRLLILLTCRPEFTSPWHTYPHLHALKLNSLGQKEIQVMVEETAQEKSLPQALVQQIVQKTDGIPLFVEELTKTVLEADVDESPVLNRFSDDNVSLAIPTTLHDSLIERLDRLSVVKEVAQLGSTLGREFDYELLEEVSQWNQATLRNGLNQLVESGLLYQEGSPPFAKYQFKHALIQDAAYQSLVKIRRQGYHQRIAYTLERRRDDQESIRPELLAYHFTEAGLLHAAIQYWLQAGQRDLGQAANSEAIAHLIRGLELLEGISEGTERDQLELQMQLGLAPAYMAIKGWASVEVEQTCLRAKILSSKTEDPQSQSKALWGLWTNYFLRGQMDEALEAAGEVWQKAQLADQSIMYEMACHAVGYTHFYRGEYVDARKVANEGLARFEFEAEQHLVFETQLSSAVCIHMFLAGSLWMLGYPDELPKQVEAAMELAQNLHHLPNKAYALGASLHQYQLTRHLPLVEDKAAELLDISRAEGFLLWIPVAMLFHGWSMAWQGRTQEGLQEMIEGLELFKNTGTSVIFPQVMGMLAEVYWLSERFEEAFQALDAGIQEATTRNEHHMEPELYRLKAEFLWQRFSQTQPKLQASDANIVEDCFKEAISLALKQNAIMLELRAVLSLGRFWHSQGNVDAARECTFEIYNRFTEGLGTPDLSQVRMFLDEIESSASLEG</sequence>
<reference evidence="4 5" key="1">
    <citation type="journal article" date="2008" name="Proc. Natl. Acad. Sci. U.S.A.">
        <title>Niche adaptation and genome expansion in the chlorophyll d-producing cyanobacterium Acaryochloris marina.</title>
        <authorList>
            <person name="Swingley W.D."/>
            <person name="Chen M."/>
            <person name="Cheung P.C."/>
            <person name="Conrad A.L."/>
            <person name="Dejesa L.C."/>
            <person name="Hao J."/>
            <person name="Honchak B.M."/>
            <person name="Karbach L.E."/>
            <person name="Kurdoglu A."/>
            <person name="Lahiri S."/>
            <person name="Mastrian S.D."/>
            <person name="Miyashita H."/>
            <person name="Page L."/>
            <person name="Ramakrishna P."/>
            <person name="Satoh S."/>
            <person name="Sattley W.M."/>
            <person name="Shimada Y."/>
            <person name="Taylor H.L."/>
            <person name="Tomo T."/>
            <person name="Tsuchiya T."/>
            <person name="Wang Z.T."/>
            <person name="Raymond J."/>
            <person name="Mimuro M."/>
            <person name="Blankenship R.E."/>
            <person name="Touchman J.W."/>
        </authorList>
    </citation>
    <scope>NUCLEOTIDE SEQUENCE [LARGE SCALE GENOMIC DNA]</scope>
    <source>
        <strain evidence="5">MBIC 11017</strain>
    </source>
</reference>
<dbReference type="EMBL" id="CP000828">
    <property type="protein sequence ID" value="ABW25876.1"/>
    <property type="molecule type" value="Genomic_DNA"/>
</dbReference>
<dbReference type="HOGENOM" id="CLU_004435_3_1_3"/>
<dbReference type="Pfam" id="PF00211">
    <property type="entry name" value="Guanylate_cyc"/>
    <property type="match status" value="1"/>
</dbReference>
<dbReference type="Proteomes" id="UP000000268">
    <property type="component" value="Chromosome"/>
</dbReference>
<evidence type="ECO:0000256" key="1">
    <source>
        <dbReference type="ARBA" id="ARBA00022741"/>
    </source>
</evidence>
<keyword evidence="1" id="KW-0547">Nucleotide-binding</keyword>
<dbReference type="GO" id="GO:0004016">
    <property type="term" value="F:adenylate cyclase activity"/>
    <property type="evidence" value="ECO:0007669"/>
    <property type="project" value="UniProtKB-ARBA"/>
</dbReference>
<dbReference type="Gene3D" id="1.25.40.10">
    <property type="entry name" value="Tetratricopeptide repeat domain"/>
    <property type="match status" value="2"/>
</dbReference>
<dbReference type="GO" id="GO:0009190">
    <property type="term" value="P:cyclic nucleotide biosynthetic process"/>
    <property type="evidence" value="ECO:0007669"/>
    <property type="project" value="InterPro"/>
</dbReference>
<dbReference type="InterPro" id="IPR027417">
    <property type="entry name" value="P-loop_NTPase"/>
</dbReference>
<protein>
    <submittedName>
        <fullName evidence="4">Adenylate cyclase, family 3, putative</fullName>
    </submittedName>
</protein>
<gene>
    <name evidence="4" type="ordered locus">AM1_0832</name>
</gene>
<dbReference type="Pfam" id="PF13191">
    <property type="entry name" value="AAA_16"/>
    <property type="match status" value="1"/>
</dbReference>
<dbReference type="InterPro" id="IPR041664">
    <property type="entry name" value="AAA_16"/>
</dbReference>
<evidence type="ECO:0000256" key="2">
    <source>
        <dbReference type="ARBA" id="ARBA00022840"/>
    </source>
</evidence>
<dbReference type="AlphaFoldDB" id="B0BYJ1"/>
<keyword evidence="2" id="KW-0067">ATP-binding</keyword>